<proteinExistence type="predicted"/>
<gene>
    <name evidence="1" type="ORF">CCY01nite_40560</name>
</gene>
<dbReference type="InterPro" id="IPR050582">
    <property type="entry name" value="HAD-like_SerB"/>
</dbReference>
<accession>A0A512RQ21</accession>
<dbReference type="PANTHER" id="PTHR43344">
    <property type="entry name" value="PHOSPHOSERINE PHOSPHATASE"/>
    <property type="match status" value="1"/>
</dbReference>
<dbReference type="SUPFAM" id="SSF56784">
    <property type="entry name" value="HAD-like"/>
    <property type="match status" value="1"/>
</dbReference>
<dbReference type="Proteomes" id="UP000321436">
    <property type="component" value="Unassembled WGS sequence"/>
</dbReference>
<dbReference type="Gene3D" id="3.40.50.1000">
    <property type="entry name" value="HAD superfamily/HAD-like"/>
    <property type="match status" value="1"/>
</dbReference>
<evidence type="ECO:0000313" key="2">
    <source>
        <dbReference type="Proteomes" id="UP000321436"/>
    </source>
</evidence>
<evidence type="ECO:0008006" key="3">
    <source>
        <dbReference type="Google" id="ProtNLM"/>
    </source>
</evidence>
<dbReference type="RefSeq" id="WP_146865727.1">
    <property type="nucleotide sequence ID" value="NZ_BKAU01000005.1"/>
</dbReference>
<evidence type="ECO:0000313" key="1">
    <source>
        <dbReference type="EMBL" id="GEP97796.1"/>
    </source>
</evidence>
<sequence length="304" mass="34133">MIQVKTMLLSLWLLAATLLAGAQTYRPILGWPKAVNEKLESFLNSTIIIKERKVAVFDCDGTLLGQAPYYLADEAIYSFAKEQYAGKKDSLSTAKMRIIDTMLHGDNTGLAYVQNRISFLSGLSPAQVERMGEDCFHARYEDKFYPEMRELLANLEAYGFEVWVISASPEVLYQQFVHKALGIPLNRILGVKSVVQFNRITKDIVLPVPQEQGKADLIATVIKAQPLFAAGNSRGDMEMIDASVGLKMIVNPDDQKVEKNGFTVKGYWEKQGGIAVYCNDVPQHNYPYVTQEWGIPKNKTNRKN</sequence>
<keyword evidence="2" id="KW-1185">Reference proteome</keyword>
<organism evidence="1 2">
    <name type="scientific">Chitinophaga cymbidii</name>
    <dbReference type="NCBI Taxonomy" id="1096750"/>
    <lineage>
        <taxon>Bacteria</taxon>
        <taxon>Pseudomonadati</taxon>
        <taxon>Bacteroidota</taxon>
        <taxon>Chitinophagia</taxon>
        <taxon>Chitinophagales</taxon>
        <taxon>Chitinophagaceae</taxon>
        <taxon>Chitinophaga</taxon>
    </lineage>
</organism>
<protein>
    <recommendedName>
        <fullName evidence="3">Haloacid dehalogenase</fullName>
    </recommendedName>
</protein>
<dbReference type="OrthoDB" id="9799365at2"/>
<comment type="caution">
    <text evidence="1">The sequence shown here is derived from an EMBL/GenBank/DDBJ whole genome shotgun (WGS) entry which is preliminary data.</text>
</comment>
<dbReference type="EMBL" id="BKAU01000005">
    <property type="protein sequence ID" value="GEP97796.1"/>
    <property type="molecule type" value="Genomic_DNA"/>
</dbReference>
<dbReference type="AlphaFoldDB" id="A0A512RQ21"/>
<dbReference type="Pfam" id="PF12710">
    <property type="entry name" value="HAD"/>
    <property type="match status" value="1"/>
</dbReference>
<reference evidence="1 2" key="1">
    <citation type="submission" date="2019-07" db="EMBL/GenBank/DDBJ databases">
        <title>Whole genome shotgun sequence of Chitinophaga cymbidii NBRC 109752.</title>
        <authorList>
            <person name="Hosoyama A."/>
            <person name="Uohara A."/>
            <person name="Ohji S."/>
            <person name="Ichikawa N."/>
        </authorList>
    </citation>
    <scope>NUCLEOTIDE SEQUENCE [LARGE SCALE GENOMIC DNA]</scope>
    <source>
        <strain evidence="1 2">NBRC 109752</strain>
    </source>
</reference>
<dbReference type="InterPro" id="IPR023214">
    <property type="entry name" value="HAD_sf"/>
</dbReference>
<name>A0A512RQ21_9BACT</name>
<dbReference type="InterPro" id="IPR036412">
    <property type="entry name" value="HAD-like_sf"/>
</dbReference>